<evidence type="ECO:0000256" key="1">
    <source>
        <dbReference type="ARBA" id="ARBA00022729"/>
    </source>
</evidence>
<dbReference type="InterPro" id="IPR011250">
    <property type="entry name" value="OMP/PagP_B-barrel"/>
</dbReference>
<evidence type="ECO:0000256" key="2">
    <source>
        <dbReference type="SAM" id="SignalP"/>
    </source>
</evidence>
<dbReference type="AlphaFoldDB" id="F2K4E5"/>
<dbReference type="SUPFAM" id="SSF56925">
    <property type="entry name" value="OMPA-like"/>
    <property type="match status" value="1"/>
</dbReference>
<gene>
    <name evidence="4" type="ordered locus">Marme_0969</name>
</gene>
<organism evidence="4 5">
    <name type="scientific">Marinomonas mediterranea (strain ATCC 700492 / JCM 21426 / NBRC 103028 / MMB-1)</name>
    <dbReference type="NCBI Taxonomy" id="717774"/>
    <lineage>
        <taxon>Bacteria</taxon>
        <taxon>Pseudomonadati</taxon>
        <taxon>Pseudomonadota</taxon>
        <taxon>Gammaproteobacteria</taxon>
        <taxon>Oceanospirillales</taxon>
        <taxon>Oceanospirillaceae</taxon>
        <taxon>Marinomonas</taxon>
    </lineage>
</organism>
<evidence type="ECO:0000313" key="5">
    <source>
        <dbReference type="Proteomes" id="UP000001062"/>
    </source>
</evidence>
<feature type="chain" id="PRO_5003284447" description="Outer membrane protein beta-barrel domain-containing protein" evidence="2">
    <location>
        <begin position="25"/>
        <end position="177"/>
    </location>
</feature>
<dbReference type="InterPro" id="IPR027385">
    <property type="entry name" value="Beta-barrel_OMP"/>
</dbReference>
<protein>
    <recommendedName>
        <fullName evidence="3">Outer membrane protein beta-barrel domain-containing protein</fullName>
    </recommendedName>
</protein>
<feature type="signal peptide" evidence="2">
    <location>
        <begin position="1"/>
        <end position="24"/>
    </location>
</feature>
<dbReference type="Proteomes" id="UP000001062">
    <property type="component" value="Chromosome"/>
</dbReference>
<dbReference type="PATRIC" id="fig|717774.3.peg.1011"/>
<name>F2K4E5_MARM1</name>
<dbReference type="Gene3D" id="2.40.160.20">
    <property type="match status" value="1"/>
</dbReference>
<dbReference type="HOGENOM" id="CLU_1516153_0_0_6"/>
<sequence precursor="true">MLFRPIWMYCFSLFLVSFATASHAESPWSLNLGFTSLYLDSESHGFQEEGLDAMALNYAVVYRFNNSASVKVGMAKGVKSFPQTEDGRDLSATMNYVDLQFGYDNGEIRPYFFFGLAQVDVSPEAGSTQTSKRLGFGVEHEVFDNWSVNVDYSLITASVKEGESESATTIGFAYRFQ</sequence>
<proteinExistence type="predicted"/>
<dbReference type="KEGG" id="mme:Marme_0969"/>
<keyword evidence="5" id="KW-1185">Reference proteome</keyword>
<dbReference type="EMBL" id="CP002583">
    <property type="protein sequence ID" value="ADZ90244.1"/>
    <property type="molecule type" value="Genomic_DNA"/>
</dbReference>
<keyword evidence="1 2" id="KW-0732">Signal</keyword>
<accession>F2K4E5</accession>
<dbReference type="Pfam" id="PF13505">
    <property type="entry name" value="OMP_b-brl"/>
    <property type="match status" value="1"/>
</dbReference>
<evidence type="ECO:0000259" key="3">
    <source>
        <dbReference type="Pfam" id="PF13505"/>
    </source>
</evidence>
<evidence type="ECO:0000313" key="4">
    <source>
        <dbReference type="EMBL" id="ADZ90244.1"/>
    </source>
</evidence>
<feature type="domain" description="Outer membrane protein beta-barrel" evidence="3">
    <location>
        <begin position="13"/>
        <end position="176"/>
    </location>
</feature>
<reference evidence="4 5" key="1">
    <citation type="journal article" date="2012" name="Stand. Genomic Sci.">
        <title>Complete genome sequence of the melanogenic marine bacterium Marinomonas mediterranea type strain (MMB-1(T)).</title>
        <authorList>
            <person name="Lucas-Elio P."/>
            <person name="Goodwin L."/>
            <person name="Woyke T."/>
            <person name="Pitluck S."/>
            <person name="Nolan M."/>
            <person name="Kyrpides N.C."/>
            <person name="Detter J.C."/>
            <person name="Copeland A."/>
            <person name="Teshima H."/>
            <person name="Bruce D."/>
            <person name="Detter C."/>
            <person name="Tapia R."/>
            <person name="Han S."/>
            <person name="Land M.L."/>
            <person name="Ivanova N."/>
            <person name="Mikhailova N."/>
            <person name="Johnston A.W."/>
            <person name="Sanchez-Amat A."/>
        </authorList>
    </citation>
    <scope>NUCLEOTIDE SEQUENCE [LARGE SCALE GENOMIC DNA]</scope>
    <source>
        <strain evidence="5">ATCC 700492 / JCM 21426 / NBRC 103028 / MMB-1</strain>
    </source>
</reference>